<dbReference type="PANTHER" id="PTHR36068:SF1">
    <property type="entry name" value="OS01G0102500 PROTEIN"/>
    <property type="match status" value="1"/>
</dbReference>
<protein>
    <submittedName>
        <fullName evidence="1">Uncharacterized protein</fullName>
    </submittedName>
</protein>
<keyword evidence="2" id="KW-1185">Reference proteome</keyword>
<accession>A0A7J0FGF4</accession>
<dbReference type="OrthoDB" id="155203at2759"/>
<evidence type="ECO:0000313" key="1">
    <source>
        <dbReference type="EMBL" id="GFY97778.1"/>
    </source>
</evidence>
<name>A0A7J0FGF4_9ERIC</name>
<organism evidence="1 2">
    <name type="scientific">Actinidia rufa</name>
    <dbReference type="NCBI Taxonomy" id="165716"/>
    <lineage>
        <taxon>Eukaryota</taxon>
        <taxon>Viridiplantae</taxon>
        <taxon>Streptophyta</taxon>
        <taxon>Embryophyta</taxon>
        <taxon>Tracheophyta</taxon>
        <taxon>Spermatophyta</taxon>
        <taxon>Magnoliopsida</taxon>
        <taxon>eudicotyledons</taxon>
        <taxon>Gunneridae</taxon>
        <taxon>Pentapetalae</taxon>
        <taxon>asterids</taxon>
        <taxon>Ericales</taxon>
        <taxon>Actinidiaceae</taxon>
        <taxon>Actinidia</taxon>
    </lineage>
</organism>
<dbReference type="AlphaFoldDB" id="A0A7J0FGF4"/>
<comment type="caution">
    <text evidence="1">The sequence shown here is derived from an EMBL/GenBank/DDBJ whole genome shotgun (WGS) entry which is preliminary data.</text>
</comment>
<evidence type="ECO:0000313" key="2">
    <source>
        <dbReference type="Proteomes" id="UP000585474"/>
    </source>
</evidence>
<gene>
    <name evidence="1" type="ORF">Acr_12g0003190</name>
</gene>
<reference evidence="1 2" key="1">
    <citation type="submission" date="2019-07" db="EMBL/GenBank/DDBJ databases">
        <title>De Novo Assembly of kiwifruit Actinidia rufa.</title>
        <authorList>
            <person name="Sugita-Konishi S."/>
            <person name="Sato K."/>
            <person name="Mori E."/>
            <person name="Abe Y."/>
            <person name="Kisaki G."/>
            <person name="Hamano K."/>
            <person name="Suezawa K."/>
            <person name="Otani M."/>
            <person name="Fukuda T."/>
            <person name="Manabe T."/>
            <person name="Gomi K."/>
            <person name="Tabuchi M."/>
            <person name="Akimitsu K."/>
            <person name="Kataoka I."/>
        </authorList>
    </citation>
    <scope>NUCLEOTIDE SEQUENCE [LARGE SCALE GENOMIC DNA]</scope>
    <source>
        <strain evidence="2">cv. Fuchu</strain>
    </source>
</reference>
<dbReference type="Proteomes" id="UP000585474">
    <property type="component" value="Unassembled WGS sequence"/>
</dbReference>
<dbReference type="EMBL" id="BJWL01000012">
    <property type="protein sequence ID" value="GFY97778.1"/>
    <property type="molecule type" value="Genomic_DNA"/>
</dbReference>
<sequence>MEGPRLIHSGDVETDETFLFIASRKAMWSTAAGELQRRTVRRILADLGYFGDEDSEIDAAIRHMYWLDLKSS</sequence>
<proteinExistence type="predicted"/>
<dbReference type="PANTHER" id="PTHR36068">
    <property type="entry name" value="OS01G0102500 PROTEIN"/>
    <property type="match status" value="1"/>
</dbReference>